<dbReference type="RefSeq" id="XP_044718478.1">
    <property type="nucleotide sequence ID" value="XM_044866589.1"/>
</dbReference>
<dbReference type="InterPro" id="IPR001128">
    <property type="entry name" value="Cyt_P450"/>
</dbReference>
<dbReference type="AlphaFoldDB" id="A0A9P8SGY2"/>
<keyword evidence="5 9" id="KW-0479">Metal-binding</keyword>
<evidence type="ECO:0000256" key="9">
    <source>
        <dbReference type="PIRSR" id="PIRSR602403-1"/>
    </source>
</evidence>
<dbReference type="Gene3D" id="1.10.630.10">
    <property type="entry name" value="Cytochrome P450"/>
    <property type="match status" value="1"/>
</dbReference>
<evidence type="ECO:0000313" key="10">
    <source>
        <dbReference type="EMBL" id="KAH0960965.1"/>
    </source>
</evidence>
<keyword evidence="7 9" id="KW-0408">Iron</keyword>
<dbReference type="EMBL" id="JAIZPD010000009">
    <property type="protein sequence ID" value="KAH0960965.1"/>
    <property type="molecule type" value="Genomic_DNA"/>
</dbReference>
<protein>
    <submittedName>
        <fullName evidence="10">Cytochrome p450 domain-containing protein</fullName>
    </submittedName>
</protein>
<dbReference type="PANTHER" id="PTHR46206">
    <property type="entry name" value="CYTOCHROME P450"/>
    <property type="match status" value="1"/>
</dbReference>
<evidence type="ECO:0000256" key="6">
    <source>
        <dbReference type="ARBA" id="ARBA00023002"/>
    </source>
</evidence>
<evidence type="ECO:0000256" key="8">
    <source>
        <dbReference type="ARBA" id="ARBA00023033"/>
    </source>
</evidence>
<evidence type="ECO:0000256" key="7">
    <source>
        <dbReference type="ARBA" id="ARBA00023004"/>
    </source>
</evidence>
<dbReference type="InterPro" id="IPR036396">
    <property type="entry name" value="Cyt_P450_sf"/>
</dbReference>
<evidence type="ECO:0000256" key="2">
    <source>
        <dbReference type="ARBA" id="ARBA00004167"/>
    </source>
</evidence>
<name>A0A9P8SGY2_9HYPO</name>
<reference evidence="10" key="1">
    <citation type="submission" date="2021-09" db="EMBL/GenBank/DDBJ databases">
        <title>A high-quality genome of the endoparasitic fungus Hirsutella rhossiliensis with a comparison of Hirsutella genomes reveals transposable elements contributing to genome size variation.</title>
        <authorList>
            <person name="Lin R."/>
            <person name="Jiao Y."/>
            <person name="Sun X."/>
            <person name="Ling J."/>
            <person name="Xie B."/>
            <person name="Cheng X."/>
        </authorList>
    </citation>
    <scope>NUCLEOTIDE SEQUENCE</scope>
    <source>
        <strain evidence="10">HR02</strain>
    </source>
</reference>
<dbReference type="SUPFAM" id="SSF48264">
    <property type="entry name" value="Cytochrome P450"/>
    <property type="match status" value="1"/>
</dbReference>
<dbReference type="GO" id="GO:0016705">
    <property type="term" value="F:oxidoreductase activity, acting on paired donors, with incorporation or reduction of molecular oxygen"/>
    <property type="evidence" value="ECO:0007669"/>
    <property type="project" value="InterPro"/>
</dbReference>
<dbReference type="CDD" id="cd11041">
    <property type="entry name" value="CYP503A1-like"/>
    <property type="match status" value="1"/>
</dbReference>
<dbReference type="InterPro" id="IPR002403">
    <property type="entry name" value="Cyt_P450_E_grp-IV"/>
</dbReference>
<evidence type="ECO:0000256" key="5">
    <source>
        <dbReference type="ARBA" id="ARBA00022723"/>
    </source>
</evidence>
<dbReference type="GO" id="GO:0020037">
    <property type="term" value="F:heme binding"/>
    <property type="evidence" value="ECO:0007669"/>
    <property type="project" value="InterPro"/>
</dbReference>
<accession>A0A9P8SGY2</accession>
<proteinExistence type="inferred from homology"/>
<comment type="cofactor">
    <cofactor evidence="1 9">
        <name>heme</name>
        <dbReference type="ChEBI" id="CHEBI:30413"/>
    </cofactor>
</comment>
<evidence type="ECO:0000256" key="1">
    <source>
        <dbReference type="ARBA" id="ARBA00001971"/>
    </source>
</evidence>
<dbReference type="Pfam" id="PF00067">
    <property type="entry name" value="p450"/>
    <property type="match status" value="1"/>
</dbReference>
<evidence type="ECO:0000313" key="11">
    <source>
        <dbReference type="Proteomes" id="UP000824596"/>
    </source>
</evidence>
<dbReference type="GO" id="GO:0016020">
    <property type="term" value="C:membrane"/>
    <property type="evidence" value="ECO:0007669"/>
    <property type="project" value="UniProtKB-SubCell"/>
</dbReference>
<dbReference type="GeneID" id="68357247"/>
<feature type="binding site" description="axial binding residue" evidence="9">
    <location>
        <position position="471"/>
    </location>
    <ligand>
        <name>heme</name>
        <dbReference type="ChEBI" id="CHEBI:30413"/>
    </ligand>
    <ligandPart>
        <name>Fe</name>
        <dbReference type="ChEBI" id="CHEBI:18248"/>
    </ligandPart>
</feature>
<dbReference type="GO" id="GO:0004497">
    <property type="term" value="F:monooxygenase activity"/>
    <property type="evidence" value="ECO:0007669"/>
    <property type="project" value="UniProtKB-KW"/>
</dbReference>
<dbReference type="PRINTS" id="PR00465">
    <property type="entry name" value="EP450IV"/>
</dbReference>
<keyword evidence="6" id="KW-0560">Oxidoreductase</keyword>
<dbReference type="PANTHER" id="PTHR46206:SF6">
    <property type="entry name" value="CYTOCHROME P450 MONOOXYGENASE AN1598-RELATED"/>
    <property type="match status" value="1"/>
</dbReference>
<dbReference type="GO" id="GO:0005506">
    <property type="term" value="F:iron ion binding"/>
    <property type="evidence" value="ECO:0007669"/>
    <property type="project" value="InterPro"/>
</dbReference>
<dbReference type="OrthoDB" id="1844152at2759"/>
<comment type="similarity">
    <text evidence="3">Belongs to the cytochrome P450 family.</text>
</comment>
<organism evidence="10 11">
    <name type="scientific">Hirsutella rhossiliensis</name>
    <dbReference type="NCBI Taxonomy" id="111463"/>
    <lineage>
        <taxon>Eukaryota</taxon>
        <taxon>Fungi</taxon>
        <taxon>Dikarya</taxon>
        <taxon>Ascomycota</taxon>
        <taxon>Pezizomycotina</taxon>
        <taxon>Sordariomycetes</taxon>
        <taxon>Hypocreomycetidae</taxon>
        <taxon>Hypocreales</taxon>
        <taxon>Ophiocordycipitaceae</taxon>
        <taxon>Hirsutella</taxon>
    </lineage>
</organism>
<sequence>MNTSNTPGPTPGETLPGFLQTGVAGLPWGPVLVALLVLTICTWRFFPSSDRVSAPFAGFRSSLEPGFITRLRFATGASGIIGEGYSKWKDSRFRISRTDGDLLVVSRKYLDELHNMPLDRLSSIKGLVKNFGGHYSGIGLLAESDIGTRALQSKITPNLAKLSDAMREELEYALQKEVPSCADWTSVSIQPMLLNIAVQISQRVLIGLPLCRNREWLDAASTHSHNVTMTQMAMRTVPPVLRPLLDLVLPTAWRYKAAVRRGKEIIIPEIQRRRQLEETDTGYVKPVDLLQGMMDLAAPGDKESEAENLAHRQLLVTLVAGHSTAAAGSHALLDAVAQPHYLNELRSEALQVLQEEGGEWKRQSVSKLWKMDSFLRESQRLSPPSLLGFHRVVQDPTGITLHDGVHLPHGTHICMAPHSVSSDPAIVPKPDVFDGLRYYERRRKNPDEATRHQHATADKDHLHFGYGTWSCPGRFLASAELKMILVELLLRYEFKYPKGSSRPKNRNIEEFPYVDTDTPLLMRRRGQVEDEEGLLMAARGKK</sequence>
<comment type="caution">
    <text evidence="10">The sequence shown here is derived from an EMBL/GenBank/DDBJ whole genome shotgun (WGS) entry which is preliminary data.</text>
</comment>
<keyword evidence="8" id="KW-0503">Monooxygenase</keyword>
<gene>
    <name evidence="10" type="ORF">HRG_08118</name>
</gene>
<dbReference type="Proteomes" id="UP000824596">
    <property type="component" value="Unassembled WGS sequence"/>
</dbReference>
<evidence type="ECO:0000256" key="3">
    <source>
        <dbReference type="ARBA" id="ARBA00010617"/>
    </source>
</evidence>
<comment type="subcellular location">
    <subcellularLocation>
        <location evidence="2">Membrane</location>
        <topology evidence="2">Single-pass membrane protein</topology>
    </subcellularLocation>
</comment>
<keyword evidence="11" id="KW-1185">Reference proteome</keyword>
<keyword evidence="4 9" id="KW-0349">Heme</keyword>
<evidence type="ECO:0000256" key="4">
    <source>
        <dbReference type="ARBA" id="ARBA00022617"/>
    </source>
</evidence>